<dbReference type="InterPro" id="IPR014775">
    <property type="entry name" value="L27_C"/>
</dbReference>
<dbReference type="CDD" id="cd11862">
    <property type="entry name" value="SH3_MPP"/>
    <property type="match status" value="1"/>
</dbReference>
<evidence type="ECO:0000313" key="11">
    <source>
        <dbReference type="EMBL" id="JAV86484.1"/>
    </source>
</evidence>
<dbReference type="SUPFAM" id="SSF50156">
    <property type="entry name" value="PDZ domain-like"/>
    <property type="match status" value="1"/>
</dbReference>
<dbReference type="AlphaFoldDB" id="A0A1Y1MLD2"/>
<dbReference type="SUPFAM" id="SSF101288">
    <property type="entry name" value="L27 domain"/>
    <property type="match status" value="1"/>
</dbReference>
<evidence type="ECO:0000259" key="9">
    <source>
        <dbReference type="PROSITE" id="PS50106"/>
    </source>
</evidence>
<protein>
    <recommendedName>
        <fullName evidence="12">MAGUK p55 subfamily member 7</fullName>
    </recommendedName>
</protein>
<dbReference type="SUPFAM" id="SSF50044">
    <property type="entry name" value="SH3-domain"/>
    <property type="match status" value="1"/>
</dbReference>
<evidence type="ECO:0000259" key="10">
    <source>
        <dbReference type="PROSITE" id="PS51022"/>
    </source>
</evidence>
<evidence type="ECO:0000256" key="4">
    <source>
        <dbReference type="ARBA" id="ARBA00022737"/>
    </source>
</evidence>
<dbReference type="Pfam" id="PF00595">
    <property type="entry name" value="PDZ"/>
    <property type="match status" value="1"/>
</dbReference>
<dbReference type="EMBL" id="GEZM01028069">
    <property type="protein sequence ID" value="JAV86484.1"/>
    <property type="molecule type" value="Transcribed_RNA"/>
</dbReference>
<evidence type="ECO:0000256" key="1">
    <source>
        <dbReference type="ARBA" id="ARBA00004282"/>
    </source>
</evidence>
<evidence type="ECO:0008006" key="12">
    <source>
        <dbReference type="Google" id="ProtNLM"/>
    </source>
</evidence>
<dbReference type="InterPro" id="IPR036892">
    <property type="entry name" value="L27_dom_sf"/>
</dbReference>
<dbReference type="PROSITE" id="PS50106">
    <property type="entry name" value="PDZ"/>
    <property type="match status" value="1"/>
</dbReference>
<evidence type="ECO:0000256" key="7">
    <source>
        <dbReference type="PROSITE-ProRule" id="PRU00192"/>
    </source>
</evidence>
<feature type="domain" description="PDZ" evidence="9">
    <location>
        <begin position="146"/>
        <end position="227"/>
    </location>
</feature>
<accession>A0A1Y1MLD2</accession>
<keyword evidence="3 7" id="KW-0728">SH3 domain</keyword>
<dbReference type="GO" id="GO:0016020">
    <property type="term" value="C:membrane"/>
    <property type="evidence" value="ECO:0007669"/>
    <property type="project" value="UniProtKB-SubCell"/>
</dbReference>
<feature type="domain" description="L27" evidence="10">
    <location>
        <begin position="75"/>
        <end position="129"/>
    </location>
</feature>
<evidence type="ECO:0000256" key="5">
    <source>
        <dbReference type="ARBA" id="ARBA00022949"/>
    </source>
</evidence>
<dbReference type="PROSITE" id="PS50002">
    <property type="entry name" value="SH3"/>
    <property type="match status" value="1"/>
</dbReference>
<dbReference type="PROSITE" id="PS51022">
    <property type="entry name" value="L27"/>
    <property type="match status" value="2"/>
</dbReference>
<dbReference type="Pfam" id="PF02828">
    <property type="entry name" value="L27"/>
    <property type="match status" value="1"/>
</dbReference>
<dbReference type="Gene3D" id="2.30.30.40">
    <property type="entry name" value="SH3 Domains"/>
    <property type="match status" value="1"/>
</dbReference>
<dbReference type="InterPro" id="IPR050716">
    <property type="entry name" value="MAGUK"/>
</dbReference>
<dbReference type="Pfam" id="PF07653">
    <property type="entry name" value="SH3_2"/>
    <property type="match status" value="1"/>
</dbReference>
<dbReference type="PANTHER" id="PTHR23122">
    <property type="entry name" value="MEMBRANE-ASSOCIATED GUANYLATE KINASE MAGUK"/>
    <property type="match status" value="1"/>
</dbReference>
<evidence type="ECO:0000256" key="2">
    <source>
        <dbReference type="ARBA" id="ARBA00004370"/>
    </source>
</evidence>
<keyword evidence="6" id="KW-0472">Membrane</keyword>
<dbReference type="FunFam" id="2.30.42.10:FF:000046">
    <property type="entry name" value="MAGUK p55 subfamily member 7"/>
    <property type="match status" value="1"/>
</dbReference>
<name>A0A1Y1MLD2_PHOPY</name>
<dbReference type="Gene3D" id="1.10.287.650">
    <property type="entry name" value="L27 domain"/>
    <property type="match status" value="1"/>
</dbReference>
<comment type="subcellular location">
    <subcellularLocation>
        <location evidence="1">Cell junction</location>
    </subcellularLocation>
    <subcellularLocation>
        <location evidence="2">Membrane</location>
    </subcellularLocation>
</comment>
<dbReference type="CDD" id="cd06799">
    <property type="entry name" value="PDZ_MPP3-MPP4-MPP7-like"/>
    <property type="match status" value="1"/>
</dbReference>
<dbReference type="InterPro" id="IPR001452">
    <property type="entry name" value="SH3_domain"/>
</dbReference>
<evidence type="ECO:0000256" key="3">
    <source>
        <dbReference type="ARBA" id="ARBA00022443"/>
    </source>
</evidence>
<dbReference type="InterPro" id="IPR004172">
    <property type="entry name" value="L27_dom"/>
</dbReference>
<sequence>MRNIAEVMANGTKEKWDPALSRLLTSLQQAKELPSTEEELGFLSNLLQSKELHALVNVHNKIISNGASDKFFPMLSTSMHVMFDVLEVLAPKTPLSEDCKELFYLLQRPHVQGLLCAHDAIAQKDYYPHLPEIPVEVDEDEETIKIVQLVKSNEPLGATIKTDEETGKIVIARVMHGGAADRSGLIHVGDEVVEVNSINVEGKTPTDVLSILQNSEGTITFKLIPADGKGNVRESKVRVRAHFDYSAFGDPYIPCKEAGLDFVKGDVLHIVCQDDAYWWQARKEGDRNMRAGLIPSRALQERRIIHDRTQSQTESDNGRFAHFCFLKPSLCMWPCTFQRSEKLHLFHCQ</sequence>
<evidence type="ECO:0000259" key="8">
    <source>
        <dbReference type="PROSITE" id="PS50002"/>
    </source>
</evidence>
<feature type="domain" description="SH3" evidence="8">
    <location>
        <begin position="234"/>
        <end position="304"/>
    </location>
</feature>
<dbReference type="InterPro" id="IPR001478">
    <property type="entry name" value="PDZ"/>
</dbReference>
<dbReference type="SMART" id="SM00326">
    <property type="entry name" value="SH3"/>
    <property type="match status" value="1"/>
</dbReference>
<dbReference type="Gene3D" id="2.30.42.10">
    <property type="match status" value="1"/>
</dbReference>
<keyword evidence="4" id="KW-0677">Repeat</keyword>
<organism evidence="11">
    <name type="scientific">Photinus pyralis</name>
    <name type="common">Common eastern firefly</name>
    <name type="synonym">Lampyris pyralis</name>
    <dbReference type="NCBI Taxonomy" id="7054"/>
    <lineage>
        <taxon>Eukaryota</taxon>
        <taxon>Metazoa</taxon>
        <taxon>Ecdysozoa</taxon>
        <taxon>Arthropoda</taxon>
        <taxon>Hexapoda</taxon>
        <taxon>Insecta</taxon>
        <taxon>Pterygota</taxon>
        <taxon>Neoptera</taxon>
        <taxon>Endopterygota</taxon>
        <taxon>Coleoptera</taxon>
        <taxon>Polyphaga</taxon>
        <taxon>Elateriformia</taxon>
        <taxon>Elateroidea</taxon>
        <taxon>Lampyridae</taxon>
        <taxon>Lampyrinae</taxon>
        <taxon>Photinus</taxon>
    </lineage>
</organism>
<dbReference type="GO" id="GO:0070161">
    <property type="term" value="C:anchoring junction"/>
    <property type="evidence" value="ECO:0007669"/>
    <property type="project" value="UniProtKB-SubCell"/>
</dbReference>
<reference evidence="11" key="1">
    <citation type="journal article" date="2016" name="Sci. Rep.">
        <title>Molecular characterization of firefly nuptial gifts: a multi-omics approach sheds light on postcopulatory sexual selection.</title>
        <authorList>
            <person name="Al-Wathiqui N."/>
            <person name="Fallon T.R."/>
            <person name="South A."/>
            <person name="Weng J.K."/>
            <person name="Lewis S.M."/>
        </authorList>
    </citation>
    <scope>NUCLEOTIDE SEQUENCE</scope>
</reference>
<dbReference type="SMART" id="SM00569">
    <property type="entry name" value="L27"/>
    <property type="match status" value="2"/>
</dbReference>
<evidence type="ECO:0000256" key="6">
    <source>
        <dbReference type="ARBA" id="ARBA00023136"/>
    </source>
</evidence>
<dbReference type="SMART" id="SM00228">
    <property type="entry name" value="PDZ"/>
    <property type="match status" value="1"/>
</dbReference>
<keyword evidence="5" id="KW-0965">Cell junction</keyword>
<proteinExistence type="predicted"/>
<dbReference type="InterPro" id="IPR036034">
    <property type="entry name" value="PDZ_sf"/>
</dbReference>
<dbReference type="InterPro" id="IPR036028">
    <property type="entry name" value="SH3-like_dom_sf"/>
</dbReference>
<feature type="domain" description="L27" evidence="10">
    <location>
        <begin position="16"/>
        <end position="70"/>
    </location>
</feature>